<dbReference type="EMBL" id="KB310448">
    <property type="protein sequence ID" value="ELT91553.1"/>
    <property type="molecule type" value="Genomic_DNA"/>
</dbReference>
<evidence type="ECO:0000313" key="4">
    <source>
        <dbReference type="Proteomes" id="UP000014760"/>
    </source>
</evidence>
<accession>R7TCS6</accession>
<evidence type="ECO:0000313" key="3">
    <source>
        <dbReference type="EnsemblMetazoa" id="CapteP199587"/>
    </source>
</evidence>
<gene>
    <name evidence="2" type="ORF">CAPTEDRAFT_199587</name>
</gene>
<dbReference type="HOGENOM" id="CLU_752838_0_0_1"/>
<keyword evidence="4" id="KW-1185">Reference proteome</keyword>
<reference evidence="4" key="1">
    <citation type="submission" date="2012-12" db="EMBL/GenBank/DDBJ databases">
        <authorList>
            <person name="Hellsten U."/>
            <person name="Grimwood J."/>
            <person name="Chapman J.A."/>
            <person name="Shapiro H."/>
            <person name="Aerts A."/>
            <person name="Otillar R.P."/>
            <person name="Terry A.Y."/>
            <person name="Boore J.L."/>
            <person name="Simakov O."/>
            <person name="Marletaz F."/>
            <person name="Cho S.-J."/>
            <person name="Edsinger-Gonzales E."/>
            <person name="Havlak P."/>
            <person name="Kuo D.-H."/>
            <person name="Larsson T."/>
            <person name="Lv J."/>
            <person name="Arendt D."/>
            <person name="Savage R."/>
            <person name="Osoegawa K."/>
            <person name="de Jong P."/>
            <person name="Lindberg D.R."/>
            <person name="Seaver E.C."/>
            <person name="Weisblat D.A."/>
            <person name="Putnam N.H."/>
            <person name="Grigoriev I.V."/>
            <person name="Rokhsar D.S."/>
        </authorList>
    </citation>
    <scope>NUCLEOTIDE SEQUENCE</scope>
    <source>
        <strain evidence="4">I ESC-2004</strain>
    </source>
</reference>
<evidence type="ECO:0000313" key="2">
    <source>
        <dbReference type="EMBL" id="ELT91553.1"/>
    </source>
</evidence>
<protein>
    <submittedName>
        <fullName evidence="2 3">Uncharacterized protein</fullName>
    </submittedName>
</protein>
<dbReference type="EnsemblMetazoa" id="CapteT199587">
    <property type="protein sequence ID" value="CapteP199587"/>
    <property type="gene ID" value="CapteG199587"/>
</dbReference>
<dbReference type="AlphaFoldDB" id="R7TCS6"/>
<feature type="region of interest" description="Disordered" evidence="1">
    <location>
        <begin position="174"/>
        <end position="216"/>
    </location>
</feature>
<sequence>MVDDLWMREVPFSELGGSLGEALVPGRRDRPGASFLSVSWVKDDFQLHGRKDLEEKESLLPPQGDVVATDVGDPLRAVFPEAAQGYLLVVSREPLTSEWRLWDSVSEHFPEEEFEEMSSSSSDATAAIVKDARIASTGDIGGKVMGKREGTLTVSDWTSPTRIGGSGIFSVKKENQVSSGARGASRPSCKAGGARSPRPFDAPATSGRARTGVGDNRAEVHCPRGVWRKETEAVDAPAITSGRKRSRGVAVEKHIGQQVHWGNVSKYSLNVEETKDSLLIESLEETVEAGGARRLRPFDAPATTSGMIGKRFAGGGAYGVYDLETTKHEMDTMVEALHKVSLEYGLDINPDKTQVMRIGNTGTIEIQG</sequence>
<dbReference type="Proteomes" id="UP000014760">
    <property type="component" value="Unassembled WGS sequence"/>
</dbReference>
<dbReference type="EMBL" id="AMQN01013748">
    <property type="status" value="NOT_ANNOTATED_CDS"/>
    <property type="molecule type" value="Genomic_DNA"/>
</dbReference>
<proteinExistence type="predicted"/>
<reference evidence="3" key="3">
    <citation type="submission" date="2015-06" db="UniProtKB">
        <authorList>
            <consortium name="EnsemblMetazoa"/>
        </authorList>
    </citation>
    <scope>IDENTIFICATION</scope>
</reference>
<reference evidence="2 4" key="2">
    <citation type="journal article" date="2013" name="Nature">
        <title>Insights into bilaterian evolution from three spiralian genomes.</title>
        <authorList>
            <person name="Simakov O."/>
            <person name="Marletaz F."/>
            <person name="Cho S.J."/>
            <person name="Edsinger-Gonzales E."/>
            <person name="Havlak P."/>
            <person name="Hellsten U."/>
            <person name="Kuo D.H."/>
            <person name="Larsson T."/>
            <person name="Lv J."/>
            <person name="Arendt D."/>
            <person name="Savage R."/>
            <person name="Osoegawa K."/>
            <person name="de Jong P."/>
            <person name="Grimwood J."/>
            <person name="Chapman J.A."/>
            <person name="Shapiro H."/>
            <person name="Aerts A."/>
            <person name="Otillar R.P."/>
            <person name="Terry A.Y."/>
            <person name="Boore J.L."/>
            <person name="Grigoriev I.V."/>
            <person name="Lindberg D.R."/>
            <person name="Seaver E.C."/>
            <person name="Weisblat D.A."/>
            <person name="Putnam N.H."/>
            <person name="Rokhsar D.S."/>
        </authorList>
    </citation>
    <scope>NUCLEOTIDE SEQUENCE</scope>
    <source>
        <strain evidence="2 4">I ESC-2004</strain>
    </source>
</reference>
<organism evidence="2">
    <name type="scientific">Capitella teleta</name>
    <name type="common">Polychaete worm</name>
    <dbReference type="NCBI Taxonomy" id="283909"/>
    <lineage>
        <taxon>Eukaryota</taxon>
        <taxon>Metazoa</taxon>
        <taxon>Spiralia</taxon>
        <taxon>Lophotrochozoa</taxon>
        <taxon>Annelida</taxon>
        <taxon>Polychaeta</taxon>
        <taxon>Sedentaria</taxon>
        <taxon>Scolecida</taxon>
        <taxon>Capitellidae</taxon>
        <taxon>Capitella</taxon>
    </lineage>
</organism>
<evidence type="ECO:0000256" key="1">
    <source>
        <dbReference type="SAM" id="MobiDB-lite"/>
    </source>
</evidence>
<name>R7TCS6_CAPTE</name>